<comment type="similarity">
    <text evidence="1">Belongs to the bacterial solute-binding protein 9 family.</text>
</comment>
<gene>
    <name evidence="7" type="ORF">ENI96_07670</name>
</gene>
<keyword evidence="5" id="KW-0406">Ion transport</keyword>
<evidence type="ECO:0000256" key="6">
    <source>
        <dbReference type="SAM" id="SignalP"/>
    </source>
</evidence>
<dbReference type="GO" id="GO:0046872">
    <property type="term" value="F:metal ion binding"/>
    <property type="evidence" value="ECO:0007669"/>
    <property type="project" value="InterPro"/>
</dbReference>
<evidence type="ECO:0000256" key="3">
    <source>
        <dbReference type="ARBA" id="ARBA00022448"/>
    </source>
</evidence>
<dbReference type="AlphaFoldDB" id="A0A831RPG8"/>
<dbReference type="EMBL" id="DRKP01000085">
    <property type="protein sequence ID" value="HEB96294.1"/>
    <property type="molecule type" value="Genomic_DNA"/>
</dbReference>
<evidence type="ECO:0000256" key="4">
    <source>
        <dbReference type="ARBA" id="ARBA00022729"/>
    </source>
</evidence>
<name>A0A831RPG8_9GAMM</name>
<keyword evidence="5" id="KW-0864">Zinc transport</keyword>
<dbReference type="Gene3D" id="3.40.50.1980">
    <property type="entry name" value="Nitrogenase molybdenum iron protein domain"/>
    <property type="match status" value="2"/>
</dbReference>
<dbReference type="InterPro" id="IPR006127">
    <property type="entry name" value="ZnuA-like"/>
</dbReference>
<comment type="caution">
    <text evidence="7">The sequence shown here is derived from an EMBL/GenBank/DDBJ whole genome shotgun (WGS) entry which is preliminary data.</text>
</comment>
<evidence type="ECO:0000256" key="2">
    <source>
        <dbReference type="ARBA" id="ARBA00015915"/>
    </source>
</evidence>
<organism evidence="7 8">
    <name type="scientific">Sedimenticola thiotaurini</name>
    <dbReference type="NCBI Taxonomy" id="1543721"/>
    <lineage>
        <taxon>Bacteria</taxon>
        <taxon>Pseudomonadati</taxon>
        <taxon>Pseudomonadota</taxon>
        <taxon>Gammaproteobacteria</taxon>
        <taxon>Chromatiales</taxon>
        <taxon>Sedimenticolaceae</taxon>
        <taxon>Sedimenticola</taxon>
    </lineage>
</organism>
<dbReference type="InterPro" id="IPR050492">
    <property type="entry name" value="Bact_metal-bind_prot9"/>
</dbReference>
<dbReference type="SUPFAM" id="SSF53807">
    <property type="entry name" value="Helical backbone' metal receptor"/>
    <property type="match status" value="1"/>
</dbReference>
<evidence type="ECO:0000313" key="7">
    <source>
        <dbReference type="EMBL" id="HEB96294.1"/>
    </source>
</evidence>
<dbReference type="Proteomes" id="UP000886251">
    <property type="component" value="Unassembled WGS sequence"/>
</dbReference>
<evidence type="ECO:0000256" key="1">
    <source>
        <dbReference type="ARBA" id="ARBA00011028"/>
    </source>
</evidence>
<reference evidence="7" key="1">
    <citation type="journal article" date="2020" name="mSystems">
        <title>Genome- and Community-Level Interaction Insights into Carbon Utilization and Element Cycling Functions of Hydrothermarchaeota in Hydrothermal Sediment.</title>
        <authorList>
            <person name="Zhou Z."/>
            <person name="Liu Y."/>
            <person name="Xu W."/>
            <person name="Pan J."/>
            <person name="Luo Z.H."/>
            <person name="Li M."/>
        </authorList>
    </citation>
    <scope>NUCLEOTIDE SEQUENCE [LARGE SCALE GENOMIC DNA]</scope>
    <source>
        <strain evidence="7">HyVt-443</strain>
    </source>
</reference>
<evidence type="ECO:0000256" key="5">
    <source>
        <dbReference type="ARBA" id="ARBA00022906"/>
    </source>
</evidence>
<keyword evidence="3" id="KW-0813">Transport</keyword>
<dbReference type="Pfam" id="PF01297">
    <property type="entry name" value="ZnuA"/>
    <property type="match status" value="1"/>
</dbReference>
<proteinExistence type="inferred from homology"/>
<keyword evidence="4 6" id="KW-0732">Signal</keyword>
<dbReference type="PANTHER" id="PTHR42953">
    <property type="entry name" value="HIGH-AFFINITY ZINC UPTAKE SYSTEM PROTEIN ZNUA-RELATED"/>
    <property type="match status" value="1"/>
</dbReference>
<feature type="chain" id="PRO_5032974370" description="High-affinity zinc uptake system protein ZnuA" evidence="6">
    <location>
        <begin position="16"/>
        <end position="283"/>
    </location>
</feature>
<evidence type="ECO:0000313" key="8">
    <source>
        <dbReference type="Proteomes" id="UP000886251"/>
    </source>
</evidence>
<dbReference type="GO" id="GO:0006829">
    <property type="term" value="P:zinc ion transport"/>
    <property type="evidence" value="ECO:0007669"/>
    <property type="project" value="UniProtKB-KW"/>
</dbReference>
<keyword evidence="5" id="KW-0862">Zinc</keyword>
<sequence>MACGLLLAPLYPAAAAPLPVFVSILPQKCVVERVGGDHVRVSVLVGPGQSPATFEPRPRQMAALARARLYYRIGVPFESVWMERIRAANPHLSILDARDGIALRRIDAAPGSHHGDRDAPRDDPHIWLSPERLKAMAARLRDRLIELDPAHAADYRANTAAFIADLDDLQQRIRQRLAGLKQRSFMVFHPSWGYFADEFGLRQIPIESEGKAPGAATLARLTGLARQQGIRVIFVQPQFDQTRARAVARAIGARLVTIDALAGDCIDNLQRVADAIAGGADGR</sequence>
<feature type="signal peptide" evidence="6">
    <location>
        <begin position="1"/>
        <end position="15"/>
    </location>
</feature>
<protein>
    <recommendedName>
        <fullName evidence="2">High-affinity zinc uptake system protein ZnuA</fullName>
    </recommendedName>
</protein>
<accession>A0A831RPG8</accession>
<dbReference type="PANTHER" id="PTHR42953:SF3">
    <property type="entry name" value="HIGH-AFFINITY ZINC UPTAKE SYSTEM PROTEIN ZNUA"/>
    <property type="match status" value="1"/>
</dbReference>